<keyword evidence="3" id="KW-0732">Signal</keyword>
<dbReference type="SUPFAM" id="SSF50494">
    <property type="entry name" value="Trypsin-like serine proteases"/>
    <property type="match status" value="1"/>
</dbReference>
<dbReference type="PaxDb" id="722438-MPNE_0693"/>
<dbReference type="RefSeq" id="WP_014325625.1">
    <property type="nucleotide sequence ID" value="NZ_CP010546.1"/>
</dbReference>
<dbReference type="PATRIC" id="fig|722438.3.peg.671"/>
<evidence type="ECO:0000259" key="4">
    <source>
        <dbReference type="Pfam" id="PF01732"/>
    </source>
</evidence>
<comment type="similarity">
    <text evidence="1">Belongs to the MG067/MG068/MG395 family.</text>
</comment>
<dbReference type="KEGG" id="mpj:MPNE_0693"/>
<dbReference type="PROSITE" id="PS51257">
    <property type="entry name" value="PROKAR_LIPOPROTEIN"/>
    <property type="match status" value="1"/>
</dbReference>
<organism evidence="5 6">
    <name type="scientific">Mycoplasmoides pneumoniae (strain ATCC 15531 / DSM 23978 / CIP 103766 / NBRC 14401 / NCTC 10119 / FH)</name>
    <name type="common">Mycoplasma pneumoniae</name>
    <dbReference type="NCBI Taxonomy" id="722438"/>
    <lineage>
        <taxon>Bacteria</taxon>
        <taxon>Bacillati</taxon>
        <taxon>Mycoplasmatota</taxon>
        <taxon>Mycoplasmoidales</taxon>
        <taxon>Mycoplasmoidaceae</taxon>
        <taxon>Mycoplasmoides</taxon>
    </lineage>
</organism>
<sequence length="521" mass="59505">MGFKLKGFGFLTLFASQAFLTACSATLTVANTNHKNESDKFVIFEPQPPLSQTIPKPEAEPVIEPDAVATPPVQNAEVQIKPDSSKGVYSPGFKFNTNFIPKVNTKYRPGYDLSFALKFGTSWKEAYGTGWLIDWKDVKQDNKFTAYLATNLHVADSLRNKDDYKPYNKDGNQKEFLPGDITTEFSLGKYIDAQTVQKLTPEYQNLKHLNNRNSDALVSIQTSKLPKTAYTATDFIKTAQYKYNHIVGNTVYELDLFQNAVSYADFAVLELELNLANNRDQQIFDSFINPAVTAYEKLGNSLGLFSNLQLDQYVDDTHYLLGYPLLKREKTSYWNLPQKGYSSPLYENSNKEVSRITRNIRKDDEIPGSRLVQNQINYLPFAQNDPKGVMDFSKYFNYVFNYHEKQYQHHGYGLLLEDTDFPGGSSGSPLFNQNKQINSIYFAALPSKSYGVSQILRATQNKDKSKNYDLIFGDSNTKKYYAQFAKEHKTHLYHQILQSNDEQFRFVENDQTVTSQTPFKS</sequence>
<name>A0A0H3DMS0_MYCPB</name>
<evidence type="ECO:0000256" key="1">
    <source>
        <dbReference type="ARBA" id="ARBA00007807"/>
    </source>
</evidence>
<dbReference type="InterPro" id="IPR022382">
    <property type="entry name" value="Mycoplasma_peptidase_DUF31"/>
</dbReference>
<feature type="signal peptide" evidence="3">
    <location>
        <begin position="1"/>
        <end position="20"/>
    </location>
</feature>
<protein>
    <recommendedName>
        <fullName evidence="4">DUF31 domain-containing protein</fullName>
    </recommendedName>
</protein>
<dbReference type="Proteomes" id="UP000007756">
    <property type="component" value="Chromosome"/>
</dbReference>
<feature type="domain" description="DUF31" evidence="4">
    <location>
        <begin position="104"/>
        <end position="443"/>
    </location>
</feature>
<keyword evidence="2" id="KW-1003">Cell membrane</keyword>
<reference evidence="5 6" key="1">
    <citation type="journal article" date="2010" name="Appl. Environ. Microbiol.">
        <title>Targeted chromosomal knockouts in Mycoplasma pneumoniae.</title>
        <authorList>
            <person name="Krishnakumar R."/>
            <person name="Assad-Garcia N."/>
            <person name="Benders G.A."/>
            <person name="Phan Q."/>
            <person name="Montague M.G."/>
            <person name="Glass J.I."/>
        </authorList>
    </citation>
    <scope>NUCLEOTIDE SEQUENCE [LARGE SCALE GENOMIC DNA]</scope>
    <source>
        <strain evidence="6">ATCC 15531 / DSM 22911 / NBRC 14401 / NCTC 10119 / FH</strain>
    </source>
</reference>
<dbReference type="PRINTS" id="PR00840">
    <property type="entry name" value="Y06768FAMILY"/>
</dbReference>
<dbReference type="HOGENOM" id="CLU_038569_1_0_14"/>
<evidence type="ECO:0000256" key="3">
    <source>
        <dbReference type="SAM" id="SignalP"/>
    </source>
</evidence>
<evidence type="ECO:0000313" key="5">
    <source>
        <dbReference type="EMBL" id="ADK87056.1"/>
    </source>
</evidence>
<dbReference type="EMBL" id="CP002077">
    <property type="protein sequence ID" value="ADK87056.1"/>
    <property type="molecule type" value="Genomic_DNA"/>
</dbReference>
<dbReference type="STRING" id="722438.F539_03350"/>
<dbReference type="GeneID" id="66608723"/>
<dbReference type="InterPro" id="IPR022381">
    <property type="entry name" value="Uncharacterised_MG067"/>
</dbReference>
<gene>
    <name evidence="5" type="ordered locus">MPNE_0693</name>
</gene>
<evidence type="ECO:0000256" key="2">
    <source>
        <dbReference type="ARBA" id="ARBA00022475"/>
    </source>
</evidence>
<evidence type="ECO:0000313" key="6">
    <source>
        <dbReference type="Proteomes" id="UP000007756"/>
    </source>
</evidence>
<accession>A0A0H3DMS0</accession>
<dbReference type="AlphaFoldDB" id="A0A0H3DMS0"/>
<dbReference type="InterPro" id="IPR009003">
    <property type="entry name" value="Peptidase_S1_PA"/>
</dbReference>
<feature type="chain" id="PRO_5009772789" description="DUF31 domain-containing protein" evidence="3">
    <location>
        <begin position="21"/>
        <end position="521"/>
    </location>
</feature>
<keyword evidence="2" id="KW-0472">Membrane</keyword>
<dbReference type="Pfam" id="PF01732">
    <property type="entry name" value="Mycop_pep_DUF31"/>
    <property type="match status" value="1"/>
</dbReference>
<proteinExistence type="inferred from homology"/>